<evidence type="ECO:0008006" key="3">
    <source>
        <dbReference type="Google" id="ProtNLM"/>
    </source>
</evidence>
<proteinExistence type="predicted"/>
<gene>
    <name evidence="1" type="ORF">Ctob_004588</name>
</gene>
<name>A0A0M0JQ69_9EUKA</name>
<keyword evidence="2" id="KW-1185">Reference proteome</keyword>
<organism evidence="1 2">
    <name type="scientific">Chrysochromulina tobinii</name>
    <dbReference type="NCBI Taxonomy" id="1460289"/>
    <lineage>
        <taxon>Eukaryota</taxon>
        <taxon>Haptista</taxon>
        <taxon>Haptophyta</taxon>
        <taxon>Prymnesiophyceae</taxon>
        <taxon>Prymnesiales</taxon>
        <taxon>Chrysochromulinaceae</taxon>
        <taxon>Chrysochromulina</taxon>
    </lineage>
</organism>
<sequence length="105" mass="11930">MSKTGAVVDIEKLDKAKRAPTEQTVWAPEDGRPWTADDDQKLRVLVQRYTIGLETPWQMIALKGNFGHNSGSCQKRFAELPQLQYQNMNVFVFANGTLTAKKQEF</sequence>
<evidence type="ECO:0000313" key="1">
    <source>
        <dbReference type="EMBL" id="KOO28640.1"/>
    </source>
</evidence>
<protein>
    <recommendedName>
        <fullName evidence="3">Myb-like domain-containing protein</fullName>
    </recommendedName>
</protein>
<evidence type="ECO:0000313" key="2">
    <source>
        <dbReference type="Proteomes" id="UP000037460"/>
    </source>
</evidence>
<reference evidence="2" key="1">
    <citation type="journal article" date="2015" name="PLoS Genet.">
        <title>Genome Sequence and Transcriptome Analyses of Chrysochromulina tobin: Metabolic Tools for Enhanced Algal Fitness in the Prominent Order Prymnesiales (Haptophyceae).</title>
        <authorList>
            <person name="Hovde B.T."/>
            <person name="Deodato C.R."/>
            <person name="Hunsperger H.M."/>
            <person name="Ryken S.A."/>
            <person name="Yost W."/>
            <person name="Jha R.K."/>
            <person name="Patterson J."/>
            <person name="Monnat R.J. Jr."/>
            <person name="Barlow S.B."/>
            <person name="Starkenburg S.R."/>
            <person name="Cattolico R.A."/>
        </authorList>
    </citation>
    <scope>NUCLEOTIDE SEQUENCE</scope>
    <source>
        <strain evidence="2">CCMP291</strain>
    </source>
</reference>
<dbReference type="EMBL" id="JWZX01002534">
    <property type="protein sequence ID" value="KOO28640.1"/>
    <property type="molecule type" value="Genomic_DNA"/>
</dbReference>
<accession>A0A0M0JQ69</accession>
<dbReference type="OrthoDB" id="2143914at2759"/>
<dbReference type="SUPFAM" id="SSF46689">
    <property type="entry name" value="Homeodomain-like"/>
    <property type="match status" value="1"/>
</dbReference>
<dbReference type="Gene3D" id="1.10.10.60">
    <property type="entry name" value="Homeodomain-like"/>
    <property type="match status" value="1"/>
</dbReference>
<dbReference type="Proteomes" id="UP000037460">
    <property type="component" value="Unassembled WGS sequence"/>
</dbReference>
<dbReference type="AlphaFoldDB" id="A0A0M0JQ69"/>
<dbReference type="InterPro" id="IPR009057">
    <property type="entry name" value="Homeodomain-like_sf"/>
</dbReference>
<comment type="caution">
    <text evidence="1">The sequence shown here is derived from an EMBL/GenBank/DDBJ whole genome shotgun (WGS) entry which is preliminary data.</text>
</comment>